<protein>
    <submittedName>
        <fullName evidence="3">UPF0716 protein FxsA</fullName>
    </submittedName>
</protein>
<dbReference type="Pfam" id="PF04186">
    <property type="entry name" value="FxsA"/>
    <property type="match status" value="1"/>
</dbReference>
<reference evidence="4" key="1">
    <citation type="submission" date="2016-10" db="EMBL/GenBank/DDBJ databases">
        <authorList>
            <person name="Varghese N."/>
            <person name="Submissions S."/>
        </authorList>
    </citation>
    <scope>NUCLEOTIDE SEQUENCE [LARGE SCALE GENOMIC DNA]</scope>
    <source>
        <strain evidence="4">DSM 21743</strain>
    </source>
</reference>
<dbReference type="STRING" id="546874.SAMN04488544_1395"/>
<dbReference type="InterPro" id="IPR007313">
    <property type="entry name" value="FxsA"/>
</dbReference>
<dbReference type="PANTHER" id="PTHR35335">
    <property type="entry name" value="UPF0716 PROTEIN FXSA"/>
    <property type="match status" value="1"/>
</dbReference>
<feature type="transmembrane region" description="Helical" evidence="2">
    <location>
        <begin position="34"/>
        <end position="54"/>
    </location>
</feature>
<keyword evidence="4" id="KW-1185">Reference proteome</keyword>
<evidence type="ECO:0000313" key="3">
    <source>
        <dbReference type="EMBL" id="SDU88186.1"/>
    </source>
</evidence>
<dbReference type="AlphaFoldDB" id="A0A1H2M6R9"/>
<dbReference type="NCBIfam" id="NF008528">
    <property type="entry name" value="PRK11463.1-2"/>
    <property type="match status" value="1"/>
</dbReference>
<keyword evidence="2" id="KW-1133">Transmembrane helix</keyword>
<evidence type="ECO:0000256" key="2">
    <source>
        <dbReference type="SAM" id="Phobius"/>
    </source>
</evidence>
<feature type="region of interest" description="Disordered" evidence="1">
    <location>
        <begin position="138"/>
        <end position="178"/>
    </location>
</feature>
<dbReference type="RefSeq" id="WP_091073813.1">
    <property type="nucleotide sequence ID" value="NZ_LT629799.1"/>
</dbReference>
<sequence>MRLRGGLPLAVLVVLLVAVPIVEVYLLIQVGQRIGLLPTIALLVLEAVLGGWLLRREGSRAWRALDAAFRGGRMPTGELTEAGLVLVGGVLLMLPGFLSDVIGLFFLVPFTRPFARKVVGFFVARRLSRSGIAPGLFGGPRRPGAQGDPSVVEGEVVPDDTSETVVSPREVDGGRPQA</sequence>
<dbReference type="Proteomes" id="UP000198825">
    <property type="component" value="Chromosome I"/>
</dbReference>
<dbReference type="GO" id="GO:0016020">
    <property type="term" value="C:membrane"/>
    <property type="evidence" value="ECO:0007669"/>
    <property type="project" value="InterPro"/>
</dbReference>
<proteinExistence type="predicted"/>
<organism evidence="3 4">
    <name type="scientific">Microlunatus sagamiharensis</name>
    <dbReference type="NCBI Taxonomy" id="546874"/>
    <lineage>
        <taxon>Bacteria</taxon>
        <taxon>Bacillati</taxon>
        <taxon>Actinomycetota</taxon>
        <taxon>Actinomycetes</taxon>
        <taxon>Propionibacteriales</taxon>
        <taxon>Propionibacteriaceae</taxon>
        <taxon>Microlunatus</taxon>
    </lineage>
</organism>
<feature type="transmembrane region" description="Helical" evidence="2">
    <location>
        <begin position="7"/>
        <end position="28"/>
    </location>
</feature>
<keyword evidence="2" id="KW-0812">Transmembrane</keyword>
<dbReference type="PANTHER" id="PTHR35335:SF1">
    <property type="entry name" value="UPF0716 PROTEIN FXSA"/>
    <property type="match status" value="1"/>
</dbReference>
<evidence type="ECO:0000313" key="4">
    <source>
        <dbReference type="Proteomes" id="UP000198825"/>
    </source>
</evidence>
<keyword evidence="2" id="KW-0472">Membrane</keyword>
<evidence type="ECO:0000256" key="1">
    <source>
        <dbReference type="SAM" id="MobiDB-lite"/>
    </source>
</evidence>
<feature type="transmembrane region" description="Helical" evidence="2">
    <location>
        <begin position="83"/>
        <end position="108"/>
    </location>
</feature>
<name>A0A1H2M6R9_9ACTN</name>
<gene>
    <name evidence="3" type="ORF">SAMN04488544_1395</name>
</gene>
<dbReference type="EMBL" id="LT629799">
    <property type="protein sequence ID" value="SDU88186.1"/>
    <property type="molecule type" value="Genomic_DNA"/>
</dbReference>
<accession>A0A1H2M6R9</accession>
<feature type="compositionally biased region" description="Basic and acidic residues" evidence="1">
    <location>
        <begin position="169"/>
        <end position="178"/>
    </location>
</feature>
<dbReference type="OrthoDB" id="9792788at2"/>